<dbReference type="Proteomes" id="UP001295684">
    <property type="component" value="Unassembled WGS sequence"/>
</dbReference>
<sequence>MFGKYDSSSMCIKVILSLDSAGKTTGIFTDSEDGLSHIMRTYEGYQIPKAIEKYSLQTLKDDDYYFEATVEKENAREIKEKLS</sequence>
<dbReference type="Gene3D" id="3.30.420.40">
    <property type="match status" value="1"/>
</dbReference>
<name>A0AAD1XX07_EUPCR</name>
<comment type="caution">
    <text evidence="1">The sequence shown here is derived from an EMBL/GenBank/DDBJ whole genome shotgun (WGS) entry which is preliminary data.</text>
</comment>
<reference evidence="1" key="1">
    <citation type="submission" date="2023-07" db="EMBL/GenBank/DDBJ databases">
        <authorList>
            <consortium name="AG Swart"/>
            <person name="Singh M."/>
            <person name="Singh A."/>
            <person name="Seah K."/>
            <person name="Emmerich C."/>
        </authorList>
    </citation>
    <scope>NUCLEOTIDE SEQUENCE</scope>
    <source>
        <strain evidence="1">DP1</strain>
    </source>
</reference>
<dbReference type="EMBL" id="CAMPGE010021628">
    <property type="protein sequence ID" value="CAI2379765.1"/>
    <property type="molecule type" value="Genomic_DNA"/>
</dbReference>
<accession>A0AAD1XX07</accession>
<dbReference type="AlphaFoldDB" id="A0AAD1XX07"/>
<evidence type="ECO:0000313" key="1">
    <source>
        <dbReference type="EMBL" id="CAI2379765.1"/>
    </source>
</evidence>
<gene>
    <name evidence="1" type="ORF">ECRASSUSDP1_LOCUS21182</name>
</gene>
<proteinExistence type="predicted"/>
<evidence type="ECO:0000313" key="2">
    <source>
        <dbReference type="Proteomes" id="UP001295684"/>
    </source>
</evidence>
<keyword evidence="2" id="KW-1185">Reference proteome</keyword>
<organism evidence="1 2">
    <name type="scientific">Euplotes crassus</name>
    <dbReference type="NCBI Taxonomy" id="5936"/>
    <lineage>
        <taxon>Eukaryota</taxon>
        <taxon>Sar</taxon>
        <taxon>Alveolata</taxon>
        <taxon>Ciliophora</taxon>
        <taxon>Intramacronucleata</taxon>
        <taxon>Spirotrichea</taxon>
        <taxon>Hypotrichia</taxon>
        <taxon>Euplotida</taxon>
        <taxon>Euplotidae</taxon>
        <taxon>Moneuplotes</taxon>
    </lineage>
</organism>
<protein>
    <submittedName>
        <fullName evidence="1">Uncharacterized protein</fullName>
    </submittedName>
</protein>